<evidence type="ECO:0000256" key="6">
    <source>
        <dbReference type="SAM" id="MobiDB-lite"/>
    </source>
</evidence>
<dbReference type="GO" id="GO:0005509">
    <property type="term" value="F:calcium ion binding"/>
    <property type="evidence" value="ECO:0007669"/>
    <property type="project" value="InterPro"/>
</dbReference>
<dbReference type="Pfam" id="PF13499">
    <property type="entry name" value="EF-hand_7"/>
    <property type="match status" value="1"/>
</dbReference>
<gene>
    <name evidence="9" type="ORF">g.13324</name>
</gene>
<comment type="subcellular location">
    <subcellularLocation>
        <location evidence="1">Cytoplasm</location>
        <location evidence="1">Cytoskeleton</location>
        <location evidence="1">Microtubule organizing center</location>
        <location evidence="1">Centrosome</location>
    </subcellularLocation>
</comment>
<keyword evidence="5" id="KW-0175">Coiled coil</keyword>
<feature type="compositionally biased region" description="Acidic residues" evidence="6">
    <location>
        <begin position="142"/>
        <end position="153"/>
    </location>
</feature>
<feature type="compositionally biased region" description="Low complexity" evidence="6">
    <location>
        <begin position="746"/>
        <end position="757"/>
    </location>
</feature>
<dbReference type="PANTHER" id="PTHR18905">
    <property type="entry name" value="NINEIN"/>
    <property type="match status" value="1"/>
</dbReference>
<proteinExistence type="predicted"/>
<dbReference type="InterPro" id="IPR011992">
    <property type="entry name" value="EF-hand-dom_pair"/>
</dbReference>
<dbReference type="InterPro" id="IPR002048">
    <property type="entry name" value="EF_hand_dom"/>
</dbReference>
<dbReference type="Gene3D" id="1.10.238.10">
    <property type="entry name" value="EF-hand"/>
    <property type="match status" value="1"/>
</dbReference>
<feature type="domain" description="EF-hand" evidence="8">
    <location>
        <begin position="215"/>
        <end position="250"/>
    </location>
</feature>
<feature type="non-terminal residue" evidence="9">
    <location>
        <position position="1"/>
    </location>
</feature>
<accession>A0A1B6GG17</accession>
<evidence type="ECO:0000256" key="7">
    <source>
        <dbReference type="SAM" id="Phobius"/>
    </source>
</evidence>
<dbReference type="CDD" id="cd00051">
    <property type="entry name" value="EFh"/>
    <property type="match status" value="1"/>
</dbReference>
<dbReference type="GO" id="GO:0034454">
    <property type="term" value="P:microtubule anchoring at centrosome"/>
    <property type="evidence" value="ECO:0007669"/>
    <property type="project" value="TreeGrafter"/>
</dbReference>
<feature type="region of interest" description="Disordered" evidence="6">
    <location>
        <begin position="113"/>
        <end position="153"/>
    </location>
</feature>
<evidence type="ECO:0000256" key="1">
    <source>
        <dbReference type="ARBA" id="ARBA00004300"/>
    </source>
</evidence>
<protein>
    <recommendedName>
        <fullName evidence="8">EF-hand domain-containing protein</fullName>
    </recommendedName>
</protein>
<feature type="region of interest" description="Disordered" evidence="6">
    <location>
        <begin position="578"/>
        <end position="615"/>
    </location>
</feature>
<keyword evidence="3" id="KW-0597">Phosphoprotein</keyword>
<feature type="coiled-coil region" evidence="5">
    <location>
        <begin position="1072"/>
        <end position="1124"/>
    </location>
</feature>
<name>A0A1B6GG17_9HEMI</name>
<dbReference type="PANTHER" id="PTHR18905:SF13">
    <property type="entry name" value="NON-CENTROSOMAL MICROTUBULE ARRAY"/>
    <property type="match status" value="1"/>
</dbReference>
<dbReference type="SUPFAM" id="SSF47473">
    <property type="entry name" value="EF-hand"/>
    <property type="match status" value="1"/>
</dbReference>
<keyword evidence="2" id="KW-0963">Cytoplasm</keyword>
<feature type="transmembrane region" description="Helical" evidence="7">
    <location>
        <begin position="7"/>
        <end position="27"/>
    </location>
</feature>
<reference evidence="9" key="1">
    <citation type="submission" date="2015-11" db="EMBL/GenBank/DDBJ databases">
        <title>De novo transcriptome assembly of four potential Pierce s Disease insect vectors from Arizona vineyards.</title>
        <authorList>
            <person name="Tassone E.E."/>
        </authorList>
    </citation>
    <scope>NUCLEOTIDE SEQUENCE</scope>
</reference>
<sequence>STEKKTLFLLTSGKISFIPNLLIILLFRVNYVHIKLPLARMTDPYEQQLLAVFESCDVEGTGRLDCKGLTQLCDQLHLEDGRRQLMDCLLPAFTFDQFRDALLALLGATRRHRDPSPEREVSPKFVFGQKKYGRRSRPESTDQAEDDEDVEDYDVDNGEDCDIFLPLNQDENMKTKNKPSHILIDDCKVDRDIITPTSIHSVIIDKEEMESPRGQGEAELRSAWRRLGVGTDGYLDPTELAMVCRAVGMEKMADEVVKQVFAKLEVDAEGRISFEEFLQLFRGSHNSPVSSHPHNSPSFQQQHLTSLDITSSGYVSSDVVADLWEAGGVVNASGLLADLGVPHSGEVSLSSLAALLDEEVRSMANKSNNPSPQVNALTAALVLAQGHLKWTRSCLEQMTGERDKLHSDLAEANQRATLIAHEVDDRHARMERASQMQIKLLEQRHAEQVKQLSVQLAMDRDQLTAATLRLEKKLALQQEEEAKLRADLNSLQVECDMMEKENQSLSEQLAECEGIKVKAEIDSLQIQQLQQRVQELESSSEQVQSLLEQLARLKAENTSLRDRNDELTIQVENLTARPVIKRQNSSEGGLGSGTKRRGNSPLALPPEHSWDEESPRLGKVRRYCTDTDLSLDSVPIEGLAIGRSLRHSESGLEADLDTLDNSLTLSSPSVDKVTFNIGGCEEAYLAEIANLRSSIAELQQVNEEYKKRLAEFGAGANSCSNIMKSTDATSVQGSPVKAAEEEEASSTHSTLATESTEVQTSLDNVTEVNRLEKHCYELRHTLDNVQGEIVKILSEKKACNEENCVLKQRIEELRRSLPNTVSNDVECQENTSGPLTYTLSDISSVLPDIGALDSIYCDKLKDSPKNIALKCFPFMNRKESNPDAVYCLFPTKDRKDNGGFKFENLSQFAFELSQSLSDTNCLDHPFSDFDSKPLSPCLSDNGNNDNLRSVNSSCKQGTGEVKTDESIFVISRKELSTTPTDSELVRLTQECAEWKEKCAELETSLEMMRVEYEKCEDYWQGKLNEERAIFDQEQRLSDEKFAELEAKIQEYSELFSVDDKRVASRLPTIDERDSLEKQVTDLEEEFESFKLAALSESQIKTEQIEKLQNELHELRKKQADMVRDTQDVGVQASEQTCEFRLHEPCTSPPRSKGFSLLWKLTGWFCSGCLPVSRFTTAGS</sequence>
<feature type="coiled-coil region" evidence="5">
    <location>
        <begin position="460"/>
        <end position="577"/>
    </location>
</feature>
<dbReference type="GO" id="GO:0005813">
    <property type="term" value="C:centrosome"/>
    <property type="evidence" value="ECO:0007669"/>
    <property type="project" value="UniProtKB-SubCell"/>
</dbReference>
<feature type="region of interest" description="Disordered" evidence="6">
    <location>
        <begin position="726"/>
        <end position="759"/>
    </location>
</feature>
<keyword evidence="7" id="KW-1133">Transmembrane helix</keyword>
<dbReference type="SMART" id="SM00054">
    <property type="entry name" value="EFh"/>
    <property type="match status" value="2"/>
</dbReference>
<feature type="coiled-coil region" evidence="5">
    <location>
        <begin position="984"/>
        <end position="1011"/>
    </location>
</feature>
<keyword evidence="4" id="KW-0206">Cytoskeleton</keyword>
<organism evidence="9">
    <name type="scientific">Cuerna arida</name>
    <dbReference type="NCBI Taxonomy" id="1464854"/>
    <lineage>
        <taxon>Eukaryota</taxon>
        <taxon>Metazoa</taxon>
        <taxon>Ecdysozoa</taxon>
        <taxon>Arthropoda</taxon>
        <taxon>Hexapoda</taxon>
        <taxon>Insecta</taxon>
        <taxon>Pterygota</taxon>
        <taxon>Neoptera</taxon>
        <taxon>Paraneoptera</taxon>
        <taxon>Hemiptera</taxon>
        <taxon>Auchenorrhyncha</taxon>
        <taxon>Membracoidea</taxon>
        <taxon>Cicadellidae</taxon>
        <taxon>Cicadellinae</taxon>
        <taxon>Proconiini</taxon>
        <taxon>Cuerna</taxon>
    </lineage>
</organism>
<feature type="domain" description="EF-hand" evidence="8">
    <location>
        <begin position="252"/>
        <end position="287"/>
    </location>
</feature>
<keyword evidence="7" id="KW-0472">Membrane</keyword>
<evidence type="ECO:0000256" key="2">
    <source>
        <dbReference type="ARBA" id="ARBA00022490"/>
    </source>
</evidence>
<evidence type="ECO:0000259" key="8">
    <source>
        <dbReference type="PROSITE" id="PS50222"/>
    </source>
</evidence>
<evidence type="ECO:0000313" key="9">
    <source>
        <dbReference type="EMBL" id="JAS61369.1"/>
    </source>
</evidence>
<dbReference type="PROSITE" id="PS50222">
    <property type="entry name" value="EF_HAND_2"/>
    <property type="match status" value="2"/>
</dbReference>
<evidence type="ECO:0000256" key="5">
    <source>
        <dbReference type="SAM" id="Coils"/>
    </source>
</evidence>
<feature type="coiled-coil region" evidence="5">
    <location>
        <begin position="681"/>
        <end position="708"/>
    </location>
</feature>
<dbReference type="AlphaFoldDB" id="A0A1B6GG17"/>
<keyword evidence="7" id="KW-0812">Transmembrane</keyword>
<evidence type="ECO:0000256" key="4">
    <source>
        <dbReference type="ARBA" id="ARBA00023212"/>
    </source>
</evidence>
<evidence type="ECO:0000256" key="3">
    <source>
        <dbReference type="ARBA" id="ARBA00022553"/>
    </source>
</evidence>
<dbReference type="EMBL" id="GECZ01008400">
    <property type="protein sequence ID" value="JAS61369.1"/>
    <property type="molecule type" value="Transcribed_RNA"/>
</dbReference>